<dbReference type="EMBL" id="JAEPRC010000293">
    <property type="protein sequence ID" value="KAG2201146.1"/>
    <property type="molecule type" value="Genomic_DNA"/>
</dbReference>
<reference evidence="2" key="1">
    <citation type="submission" date="2020-12" db="EMBL/GenBank/DDBJ databases">
        <title>Metabolic potential, ecology and presence of endohyphal bacteria is reflected in genomic diversity of Mucoromycotina.</title>
        <authorList>
            <person name="Muszewska A."/>
            <person name="Okrasinska A."/>
            <person name="Steczkiewicz K."/>
            <person name="Drgas O."/>
            <person name="Orlowska M."/>
            <person name="Perlinska-Lenart U."/>
            <person name="Aleksandrzak-Piekarczyk T."/>
            <person name="Szatraj K."/>
            <person name="Zielenkiewicz U."/>
            <person name="Pilsyk S."/>
            <person name="Malc E."/>
            <person name="Mieczkowski P."/>
            <person name="Kruszewska J.S."/>
            <person name="Biernat P."/>
            <person name="Pawlowska J."/>
        </authorList>
    </citation>
    <scope>NUCLEOTIDE SEQUENCE</scope>
    <source>
        <strain evidence="2">CBS 226.32</strain>
    </source>
</reference>
<proteinExistence type="predicted"/>
<keyword evidence="3" id="KW-1185">Reference proteome</keyword>
<name>A0A8H7QYM9_9FUNG</name>
<dbReference type="OrthoDB" id="2287259at2759"/>
<feature type="compositionally biased region" description="Polar residues" evidence="1">
    <location>
        <begin position="101"/>
        <end position="118"/>
    </location>
</feature>
<evidence type="ECO:0000256" key="1">
    <source>
        <dbReference type="SAM" id="MobiDB-lite"/>
    </source>
</evidence>
<evidence type="ECO:0000313" key="3">
    <source>
        <dbReference type="Proteomes" id="UP000650833"/>
    </source>
</evidence>
<protein>
    <submittedName>
        <fullName evidence="2">Uncharacterized protein</fullName>
    </submittedName>
</protein>
<evidence type="ECO:0000313" key="2">
    <source>
        <dbReference type="EMBL" id="KAG2201146.1"/>
    </source>
</evidence>
<gene>
    <name evidence="2" type="ORF">INT46_010657</name>
</gene>
<comment type="caution">
    <text evidence="2">The sequence shown here is derived from an EMBL/GenBank/DDBJ whole genome shotgun (WGS) entry which is preliminary data.</text>
</comment>
<sequence length="125" mass="14134">MNYLLSPPSSPYSDSSSSFENHVTCGTCNEILGTDWFCSNCHVKCNSCNRFLSQNEYCSRCWSFDPINQQFSRKNFTSSFMNYYQSSSYRSNNAVMLTALPSPSNSTGSDTNINSSKMTRNHHSL</sequence>
<organism evidence="2 3">
    <name type="scientific">Mucor plumbeus</name>
    <dbReference type="NCBI Taxonomy" id="97098"/>
    <lineage>
        <taxon>Eukaryota</taxon>
        <taxon>Fungi</taxon>
        <taxon>Fungi incertae sedis</taxon>
        <taxon>Mucoromycota</taxon>
        <taxon>Mucoromycotina</taxon>
        <taxon>Mucoromycetes</taxon>
        <taxon>Mucorales</taxon>
        <taxon>Mucorineae</taxon>
        <taxon>Mucoraceae</taxon>
        <taxon>Mucor</taxon>
    </lineage>
</organism>
<feature type="region of interest" description="Disordered" evidence="1">
    <location>
        <begin position="101"/>
        <end position="125"/>
    </location>
</feature>
<dbReference type="Proteomes" id="UP000650833">
    <property type="component" value="Unassembled WGS sequence"/>
</dbReference>
<accession>A0A8H7QYM9</accession>
<dbReference type="AlphaFoldDB" id="A0A8H7QYM9"/>